<dbReference type="EMBL" id="CP118247">
    <property type="protein sequence ID" value="WDR07246.1"/>
    <property type="molecule type" value="Genomic_DNA"/>
</dbReference>
<name>A0ABY7Z140_9HYPH</name>
<evidence type="ECO:0000313" key="2">
    <source>
        <dbReference type="Proteomes" id="UP001222118"/>
    </source>
</evidence>
<protein>
    <submittedName>
        <fullName evidence="1">Uncharacterized protein</fullName>
    </submittedName>
</protein>
<proteinExistence type="predicted"/>
<dbReference type="Proteomes" id="UP001222118">
    <property type="component" value="Chromosome"/>
</dbReference>
<accession>A0ABY7Z140</accession>
<gene>
    <name evidence="1" type="ORF">PSQ90_07425</name>
</gene>
<evidence type="ECO:0000313" key="1">
    <source>
        <dbReference type="EMBL" id="WDR07246.1"/>
    </source>
</evidence>
<dbReference type="Gene3D" id="3.40.50.10490">
    <property type="entry name" value="Glucose-6-phosphate isomerase like protein, domain 1"/>
    <property type="match status" value="1"/>
</dbReference>
<keyword evidence="2" id="KW-1185">Reference proteome</keyword>
<reference evidence="1 2" key="1">
    <citation type="submission" date="2023-02" db="EMBL/GenBank/DDBJ databases">
        <title>Devosia chondri sp. nov., isolated from the phycosphere of marine algae.</title>
        <authorList>
            <person name="Kim J.M."/>
            <person name="Lee J.K."/>
            <person name="Choi B.J."/>
            <person name="Bayburt H."/>
            <person name="Jeon C.O."/>
        </authorList>
    </citation>
    <scope>NUCLEOTIDE SEQUENCE [LARGE SCALE GENOMIC DNA]</scope>
    <source>
        <strain evidence="1 2">G2-5</strain>
    </source>
</reference>
<dbReference type="RefSeq" id="WP_282212759.1">
    <property type="nucleotide sequence ID" value="NZ_CP118247.1"/>
</dbReference>
<sequence length="74" mass="7910">MGDALVSIPGMGEPIGAVSTFANAFALNTLVIRTVAKLVERGIEPPIWRSGNAPGGDEANSRFIARFNDRVRKL</sequence>
<organism evidence="1 2">
    <name type="scientific">Devosia rhodophyticola</name>
    <dbReference type="NCBI Taxonomy" id="3026423"/>
    <lineage>
        <taxon>Bacteria</taxon>
        <taxon>Pseudomonadati</taxon>
        <taxon>Pseudomonadota</taxon>
        <taxon>Alphaproteobacteria</taxon>
        <taxon>Hyphomicrobiales</taxon>
        <taxon>Devosiaceae</taxon>
        <taxon>Devosia</taxon>
    </lineage>
</organism>